<name>I4B7Q2_TURPD</name>
<feature type="domain" description="ISXO2-like transposase" evidence="2">
    <location>
        <begin position="206"/>
        <end position="354"/>
    </location>
</feature>
<evidence type="ECO:0000256" key="1">
    <source>
        <dbReference type="SAM" id="MobiDB-lite"/>
    </source>
</evidence>
<dbReference type="Proteomes" id="UP000006048">
    <property type="component" value="Chromosome"/>
</dbReference>
<proteinExistence type="predicted"/>
<accession>I4B7Q2</accession>
<dbReference type="InterPro" id="IPR024445">
    <property type="entry name" value="Tnp_ISXO2-like"/>
</dbReference>
<evidence type="ECO:0000313" key="4">
    <source>
        <dbReference type="Proteomes" id="UP000006048"/>
    </source>
</evidence>
<dbReference type="EMBL" id="CP002959">
    <property type="protein sequence ID" value="AFM13309.1"/>
    <property type="molecule type" value="Genomic_DNA"/>
</dbReference>
<dbReference type="Pfam" id="PF12762">
    <property type="entry name" value="DDE_Tnp_IS1595"/>
    <property type="match status" value="1"/>
</dbReference>
<protein>
    <recommendedName>
        <fullName evidence="2">ISXO2-like transposase domain-containing protein</fullName>
    </recommendedName>
</protein>
<dbReference type="HOGENOM" id="CLU_477286_0_0_12"/>
<feature type="region of interest" description="Disordered" evidence="1">
    <location>
        <begin position="376"/>
        <end position="401"/>
    </location>
</feature>
<gene>
    <name evidence="3" type="ordered locus">Turpa_2669</name>
</gene>
<dbReference type="PATRIC" id="fig|869212.3.peg.2689"/>
<reference evidence="3 4" key="1">
    <citation type="submission" date="2012-06" db="EMBL/GenBank/DDBJ databases">
        <title>The complete chromosome of genome of Turneriella parva DSM 21527.</title>
        <authorList>
            <consortium name="US DOE Joint Genome Institute (JGI-PGF)"/>
            <person name="Lucas S."/>
            <person name="Han J."/>
            <person name="Lapidus A."/>
            <person name="Bruce D."/>
            <person name="Goodwin L."/>
            <person name="Pitluck S."/>
            <person name="Peters L."/>
            <person name="Kyrpides N."/>
            <person name="Mavromatis K."/>
            <person name="Ivanova N."/>
            <person name="Mikhailova N."/>
            <person name="Chertkov O."/>
            <person name="Detter J.C."/>
            <person name="Tapia R."/>
            <person name="Han C."/>
            <person name="Land M."/>
            <person name="Hauser L."/>
            <person name="Markowitz V."/>
            <person name="Cheng J.-F."/>
            <person name="Hugenholtz P."/>
            <person name="Woyke T."/>
            <person name="Wu D."/>
            <person name="Gronow S."/>
            <person name="Wellnitz S."/>
            <person name="Brambilla E."/>
            <person name="Klenk H.-P."/>
            <person name="Eisen J.A."/>
        </authorList>
    </citation>
    <scope>NUCLEOTIDE SEQUENCE [LARGE SCALE GENOMIC DNA]</scope>
    <source>
        <strain evidence="4">ATCC BAA-1111 / DSM 21527 / NCTC 11395 / H</strain>
    </source>
</reference>
<dbReference type="SMART" id="SM01126">
    <property type="entry name" value="DDE_Tnp_IS1595"/>
    <property type="match status" value="1"/>
</dbReference>
<evidence type="ECO:0000313" key="3">
    <source>
        <dbReference type="EMBL" id="AFM13309.1"/>
    </source>
</evidence>
<dbReference type="AlphaFoldDB" id="I4B7Q2"/>
<keyword evidence="4" id="KW-1185">Reference proteome</keyword>
<organism evidence="3 4">
    <name type="scientific">Turneriella parva (strain ATCC BAA-1111 / DSM 21527 / NCTC 11395 / H)</name>
    <name type="common">Leptospira parva</name>
    <dbReference type="NCBI Taxonomy" id="869212"/>
    <lineage>
        <taxon>Bacteria</taxon>
        <taxon>Pseudomonadati</taxon>
        <taxon>Spirochaetota</taxon>
        <taxon>Spirochaetia</taxon>
        <taxon>Leptospirales</taxon>
        <taxon>Leptospiraceae</taxon>
        <taxon>Turneriella</taxon>
    </lineage>
</organism>
<evidence type="ECO:0000259" key="2">
    <source>
        <dbReference type="SMART" id="SM01126"/>
    </source>
</evidence>
<dbReference type="STRING" id="869212.Turpa_2669"/>
<dbReference type="KEGG" id="tpx:Turpa_2669"/>
<sequence>MSTCRNDRRPRLSNLPPQIAAPGLNVLEIFPTESPQTAKKSVPIAESELYTELTDQLLNVFYPKECCGKKLTQVDGKRDLMLRCPDCHKQQSRLVGTPLHHLKLGRWMFGLVLREMVIQHPNVVTTAQIQRRLGITTESALRLKRRIQVFASTHIEQMQKRLYEVLAQTFEGFDLPKDTEADLSELSREVPIPQADTVVLYSCSQRANKGRKRYKRKGQTSSIYRSQSLGGEQMGTLVNTFGIRQGPAFFDSISDQKMNTLNPLIRKYMPHNTPIFTDMGYRAFTGKNHRMVNHNARSKDKRYKFARNRWSKKGVNCNVAEGLNALVKQSFTAYRWINPKYSQLYLNEFAFIRNLKHFDILELIEQKKEAVPHKYQGRAQENRTNPAAHHRASQKPLPAASERAPAVRGLNKEMMSAQASYRISDQVRQWEFEALTLIEIQELNSKAKQEAAQSKLEAEPNPLLRARLQKLQDTRSCWIESRPTKDQRRKQRAFEVLAEKVWEALPQESYLEFRELADQLEISTRSFFRILPVLQGHGLIEMRSLNRDTRSKHGKSYDIRRIGTVLVPILYVMPKEMGHRFARIWENQIASVK</sequence>